<sequence>MDDDFNYGDDAFMYSQGDAVEMSFLNEPESEPQPLTPLRRSPRKSQCPGTSSEMDKSFSSPQKKDISIIDLSDSPLFGKRPSSNTVSPVKSKRPPSISGSPVFAKRPPSINLDDPTIFSKPKELKFNNIPENVPFSELDDEVS</sequence>
<evidence type="ECO:0000313" key="2">
    <source>
        <dbReference type="WBParaSite" id="ES5_v2.g15149.t1"/>
    </source>
</evidence>
<reference evidence="2" key="1">
    <citation type="submission" date="2022-11" db="UniProtKB">
        <authorList>
            <consortium name="WormBaseParasite"/>
        </authorList>
    </citation>
    <scope>IDENTIFICATION</scope>
</reference>
<evidence type="ECO:0000313" key="1">
    <source>
        <dbReference type="Proteomes" id="UP000887579"/>
    </source>
</evidence>
<proteinExistence type="predicted"/>
<accession>A0AC34FD15</accession>
<name>A0AC34FD15_9BILA</name>
<protein>
    <submittedName>
        <fullName evidence="2">Uncharacterized protein</fullName>
    </submittedName>
</protein>
<dbReference type="WBParaSite" id="ES5_v2.g15149.t1">
    <property type="protein sequence ID" value="ES5_v2.g15149.t1"/>
    <property type="gene ID" value="ES5_v2.g15149"/>
</dbReference>
<dbReference type="Proteomes" id="UP000887579">
    <property type="component" value="Unplaced"/>
</dbReference>
<organism evidence="1 2">
    <name type="scientific">Panagrolaimus sp. ES5</name>
    <dbReference type="NCBI Taxonomy" id="591445"/>
    <lineage>
        <taxon>Eukaryota</taxon>
        <taxon>Metazoa</taxon>
        <taxon>Ecdysozoa</taxon>
        <taxon>Nematoda</taxon>
        <taxon>Chromadorea</taxon>
        <taxon>Rhabditida</taxon>
        <taxon>Tylenchina</taxon>
        <taxon>Panagrolaimomorpha</taxon>
        <taxon>Panagrolaimoidea</taxon>
        <taxon>Panagrolaimidae</taxon>
        <taxon>Panagrolaimus</taxon>
    </lineage>
</organism>